<dbReference type="RefSeq" id="WP_058386101.1">
    <property type="nucleotide sequence ID" value="NZ_CP013661.2"/>
</dbReference>
<keyword evidence="2" id="KW-1185">Reference proteome</keyword>
<proteinExistence type="predicted"/>
<protein>
    <submittedName>
        <fullName evidence="1">Uncharacterized protein</fullName>
    </submittedName>
</protein>
<sequence>MTKIHKQKFWRFAALPWLLLTIAALLATGGWLLKANSQDATNVKNALQEIIIDQTGATSNMNKKRISNLSVSHSSTGWNVEISINADKELTVISTKQKMLTQTIAILDSLPEIDQLEDMSFSWLYPIGNEQNEVDYQSVLSFRLDKKTREQLIWDNVTPSILPDLVIDYEERLLLE</sequence>
<name>A0ABM5WYM8_9BACL</name>
<dbReference type="Proteomes" id="UP000065533">
    <property type="component" value="Chromosome"/>
</dbReference>
<accession>A0ABM5WYM8</accession>
<dbReference type="EMBL" id="CP013661">
    <property type="protein sequence ID" value="ALS79454.1"/>
    <property type="molecule type" value="Genomic_DNA"/>
</dbReference>
<gene>
    <name evidence="1" type="ORF">AUO94_12830</name>
</gene>
<evidence type="ECO:0000313" key="2">
    <source>
        <dbReference type="Proteomes" id="UP000065533"/>
    </source>
</evidence>
<evidence type="ECO:0000313" key="1">
    <source>
        <dbReference type="EMBL" id="ALS79454.1"/>
    </source>
</evidence>
<organism evidence="1 2">
    <name type="scientific">Planococcus kocurii</name>
    <dbReference type="NCBI Taxonomy" id="1374"/>
    <lineage>
        <taxon>Bacteria</taxon>
        <taxon>Bacillati</taxon>
        <taxon>Bacillota</taxon>
        <taxon>Bacilli</taxon>
        <taxon>Bacillales</taxon>
        <taxon>Caryophanaceae</taxon>
        <taxon>Planococcus</taxon>
    </lineage>
</organism>
<reference evidence="1" key="1">
    <citation type="submission" date="2016-01" db="EMBL/GenBank/DDBJ databases">
        <title>Complete genome of Planococcus kocurri type strain.</title>
        <authorList>
            <person name="See-Too W.S."/>
        </authorList>
    </citation>
    <scope>NUCLEOTIDE SEQUENCE [LARGE SCALE GENOMIC DNA]</scope>
    <source>
        <strain evidence="1">ATCC 43650</strain>
    </source>
</reference>